<dbReference type="Gene3D" id="1.20.120.450">
    <property type="entry name" value="dinb family like domain"/>
    <property type="match status" value="1"/>
</dbReference>
<dbReference type="InterPro" id="IPR024775">
    <property type="entry name" value="DinB-like"/>
</dbReference>
<dbReference type="Proteomes" id="UP001596391">
    <property type="component" value="Unassembled WGS sequence"/>
</dbReference>
<feature type="domain" description="DinB-like" evidence="1">
    <location>
        <begin position="34"/>
        <end position="168"/>
    </location>
</feature>
<dbReference type="Pfam" id="PF12867">
    <property type="entry name" value="DinB_2"/>
    <property type="match status" value="1"/>
</dbReference>
<sequence>MLDPTRNERFPIGPFVPPAEYTHETREDALAQIADLPQQLREALRGLSDEQLNTPYRDGGWTLRQVAHHLADSHTTAFHRFRKALTEDFPLVTAYPEELFAELPDAHAPIEWSLQIVEGTHARWVMMLQDTPDAEFQRGYTHSASGRQTIEHALHLYAWHGMHHLAHITHLRSARGW</sequence>
<dbReference type="NCBIfam" id="NF009807">
    <property type="entry name" value="PRK13291.1"/>
    <property type="match status" value="1"/>
</dbReference>
<dbReference type="SUPFAM" id="SSF109854">
    <property type="entry name" value="DinB/YfiT-like putative metalloenzymes"/>
    <property type="match status" value="1"/>
</dbReference>
<dbReference type="InterPro" id="IPR034660">
    <property type="entry name" value="DinB/YfiT-like"/>
</dbReference>
<keyword evidence="2" id="KW-0808">Transferase</keyword>
<evidence type="ECO:0000313" key="3">
    <source>
        <dbReference type="Proteomes" id="UP001596391"/>
    </source>
</evidence>
<reference evidence="3" key="1">
    <citation type="journal article" date="2019" name="Int. J. Syst. Evol. Microbiol.">
        <title>The Global Catalogue of Microorganisms (GCM) 10K type strain sequencing project: providing services to taxonomists for standard genome sequencing and annotation.</title>
        <authorList>
            <consortium name="The Broad Institute Genomics Platform"/>
            <consortium name="The Broad Institute Genome Sequencing Center for Infectious Disease"/>
            <person name="Wu L."/>
            <person name="Ma J."/>
        </authorList>
    </citation>
    <scope>NUCLEOTIDE SEQUENCE [LARGE SCALE GENOMIC DNA]</scope>
    <source>
        <strain evidence="3">CGMCC 1.16026</strain>
    </source>
</reference>
<dbReference type="GO" id="GO:0016740">
    <property type="term" value="F:transferase activity"/>
    <property type="evidence" value="ECO:0007669"/>
    <property type="project" value="UniProtKB-KW"/>
</dbReference>
<evidence type="ECO:0000313" key="2">
    <source>
        <dbReference type="EMBL" id="MFC6645407.1"/>
    </source>
</evidence>
<name>A0ABW1Z7N1_9BACT</name>
<proteinExistence type="predicted"/>
<dbReference type="EMBL" id="JBHSWI010000001">
    <property type="protein sequence ID" value="MFC6645407.1"/>
    <property type="molecule type" value="Genomic_DNA"/>
</dbReference>
<organism evidence="2 3">
    <name type="scientific">Granulicella cerasi</name>
    <dbReference type="NCBI Taxonomy" id="741063"/>
    <lineage>
        <taxon>Bacteria</taxon>
        <taxon>Pseudomonadati</taxon>
        <taxon>Acidobacteriota</taxon>
        <taxon>Terriglobia</taxon>
        <taxon>Terriglobales</taxon>
        <taxon>Acidobacteriaceae</taxon>
        <taxon>Granulicella</taxon>
    </lineage>
</organism>
<keyword evidence="3" id="KW-1185">Reference proteome</keyword>
<evidence type="ECO:0000259" key="1">
    <source>
        <dbReference type="Pfam" id="PF12867"/>
    </source>
</evidence>
<protein>
    <submittedName>
        <fullName evidence="2">YfiT family bacillithiol transferase</fullName>
    </submittedName>
</protein>
<comment type="caution">
    <text evidence="2">The sequence shown here is derived from an EMBL/GenBank/DDBJ whole genome shotgun (WGS) entry which is preliminary data.</text>
</comment>
<accession>A0ABW1Z7N1</accession>
<gene>
    <name evidence="2" type="ORF">ACFQBQ_07375</name>
</gene>
<dbReference type="RefSeq" id="WP_263371779.1">
    <property type="nucleotide sequence ID" value="NZ_JAGSYD010000003.1"/>
</dbReference>